<feature type="repeat" description="PPR" evidence="3">
    <location>
        <begin position="476"/>
        <end position="510"/>
    </location>
</feature>
<feature type="repeat" description="PPR" evidence="3">
    <location>
        <begin position="370"/>
        <end position="404"/>
    </location>
</feature>
<dbReference type="PANTHER" id="PTHR47941">
    <property type="entry name" value="PENTATRICOPEPTIDE REPEAT-CONTAINING PROTEIN 3, MITOCHONDRIAL"/>
    <property type="match status" value="1"/>
</dbReference>
<dbReference type="Gene3D" id="1.25.40.10">
    <property type="entry name" value="Tetratricopeptide repeat domain"/>
    <property type="match status" value="4"/>
</dbReference>
<organism evidence="4 5">
    <name type="scientific">Cuscuta europaea</name>
    <name type="common">European dodder</name>
    <dbReference type="NCBI Taxonomy" id="41803"/>
    <lineage>
        <taxon>Eukaryota</taxon>
        <taxon>Viridiplantae</taxon>
        <taxon>Streptophyta</taxon>
        <taxon>Embryophyta</taxon>
        <taxon>Tracheophyta</taxon>
        <taxon>Spermatophyta</taxon>
        <taxon>Magnoliopsida</taxon>
        <taxon>eudicotyledons</taxon>
        <taxon>Gunneridae</taxon>
        <taxon>Pentapetalae</taxon>
        <taxon>asterids</taxon>
        <taxon>lamiids</taxon>
        <taxon>Solanales</taxon>
        <taxon>Convolvulaceae</taxon>
        <taxon>Cuscuteae</taxon>
        <taxon>Cuscuta</taxon>
        <taxon>Cuscuta subgen. Cuscuta</taxon>
    </lineage>
</organism>
<gene>
    <name evidence="4" type="ORF">CEURO_LOCUS3767</name>
</gene>
<feature type="repeat" description="PPR" evidence="3">
    <location>
        <begin position="405"/>
        <end position="440"/>
    </location>
</feature>
<dbReference type="PROSITE" id="PS51375">
    <property type="entry name" value="PPR"/>
    <property type="match status" value="5"/>
</dbReference>
<evidence type="ECO:0000256" key="3">
    <source>
        <dbReference type="PROSITE-ProRule" id="PRU00708"/>
    </source>
</evidence>
<comment type="similarity">
    <text evidence="1">Belongs to the PPR family. P subfamily.</text>
</comment>
<evidence type="ECO:0000256" key="1">
    <source>
        <dbReference type="ARBA" id="ARBA00007626"/>
    </source>
</evidence>
<dbReference type="OrthoDB" id="185373at2759"/>
<name>A0A9P0YNU9_CUSEU</name>
<reference evidence="4" key="1">
    <citation type="submission" date="2022-07" db="EMBL/GenBank/DDBJ databases">
        <authorList>
            <person name="Macas J."/>
            <person name="Novak P."/>
            <person name="Neumann P."/>
        </authorList>
    </citation>
    <scope>NUCLEOTIDE SEQUENCE</scope>
</reference>
<feature type="repeat" description="PPR" evidence="3">
    <location>
        <begin position="335"/>
        <end position="369"/>
    </location>
</feature>
<evidence type="ECO:0008006" key="6">
    <source>
        <dbReference type="Google" id="ProtNLM"/>
    </source>
</evidence>
<keyword evidence="2" id="KW-0677">Repeat</keyword>
<evidence type="ECO:0000313" key="5">
    <source>
        <dbReference type="Proteomes" id="UP001152484"/>
    </source>
</evidence>
<evidence type="ECO:0000313" key="4">
    <source>
        <dbReference type="EMBL" id="CAH9070763.1"/>
    </source>
</evidence>
<dbReference type="EMBL" id="CAMAPE010000006">
    <property type="protein sequence ID" value="CAH9070763.1"/>
    <property type="molecule type" value="Genomic_DNA"/>
</dbReference>
<dbReference type="InterPro" id="IPR002885">
    <property type="entry name" value="PPR_rpt"/>
</dbReference>
<dbReference type="Pfam" id="PF12854">
    <property type="entry name" value="PPR_1"/>
    <property type="match status" value="1"/>
</dbReference>
<evidence type="ECO:0000256" key="2">
    <source>
        <dbReference type="ARBA" id="ARBA00022737"/>
    </source>
</evidence>
<feature type="repeat" description="PPR" evidence="3">
    <location>
        <begin position="300"/>
        <end position="334"/>
    </location>
</feature>
<protein>
    <recommendedName>
        <fullName evidence="6">Pentatricopeptide repeat-containing protein</fullName>
    </recommendedName>
</protein>
<comment type="caution">
    <text evidence="4">The sequence shown here is derived from an EMBL/GenBank/DDBJ whole genome shotgun (WGS) entry which is preliminary data.</text>
</comment>
<proteinExistence type="inferred from homology"/>
<keyword evidence="5" id="KW-1185">Reference proteome</keyword>
<dbReference type="Pfam" id="PF13041">
    <property type="entry name" value="PPR_2"/>
    <property type="match status" value="2"/>
</dbReference>
<dbReference type="SUPFAM" id="SSF81901">
    <property type="entry name" value="HCP-like"/>
    <property type="match status" value="1"/>
</dbReference>
<sequence length="581" mass="66116">MLQLINKFCPKSRFPLSTIFCRPAISAAALLVSSKDPSISTPYPITPSPSSLARNEAARKLLFLFSGLFAKGHTIEKLCHDPRFGGLLSRVNASEVESIVELLRLKRPHLAVDFFLLAKELGFKHSTFCKIIVAHVLAGKRQLKELRSLLQEMVNEEGSGSAYALCELVQNNFKNWVSCNVVWNMLAFTYLRSDMVVDCLCVISKMKDLNVEVSIRTYNNLLYNLRHSNSLWHIYNEIKNSEASPSEYTKSVKRYFDELTQNGLIDDIVLCLIHRYIKCGDVREVGQLYRLLSERGIALNTITFNSFIYGFCKVNKLEEARKLIDDIYACGLMPTVRTFTTLMNAYVEEGDTKAMLDLLSEMEEVGIEPNCVTRTVIIKSFCNYGRLQEAVQILKDTFGKGISPDAVVFNTVIRGFAQAGDMRIAFCLYNELLRNNNSQPNHVTYNILITGLCIFLDIRVADTFFTFLQDQNMSLSKQAYTTLVKAHSAKGDAKKAIDLFEQLIDKGYEVSIRDYSAVINRLCKRHSMQGMLYIFGMMLSSGITVDKRTHLVMLRALRRRNDYKSWDQFHFLVEKYGLNLG</sequence>
<accession>A0A9P0YNU9</accession>
<dbReference type="Pfam" id="PF01535">
    <property type="entry name" value="PPR"/>
    <property type="match status" value="2"/>
</dbReference>
<dbReference type="NCBIfam" id="TIGR00756">
    <property type="entry name" value="PPR"/>
    <property type="match status" value="6"/>
</dbReference>
<dbReference type="AlphaFoldDB" id="A0A9P0YNU9"/>
<dbReference type="InterPro" id="IPR011990">
    <property type="entry name" value="TPR-like_helical_dom_sf"/>
</dbReference>
<dbReference type="Proteomes" id="UP001152484">
    <property type="component" value="Unassembled WGS sequence"/>
</dbReference>